<evidence type="ECO:0000256" key="1">
    <source>
        <dbReference type="SAM" id="MobiDB-lite"/>
    </source>
</evidence>
<feature type="region of interest" description="Disordered" evidence="1">
    <location>
        <begin position="229"/>
        <end position="254"/>
    </location>
</feature>
<dbReference type="OrthoDB" id="3439512at2759"/>
<feature type="compositionally biased region" description="Low complexity" evidence="1">
    <location>
        <begin position="594"/>
        <end position="610"/>
    </location>
</feature>
<feature type="compositionally biased region" description="Low complexity" evidence="1">
    <location>
        <begin position="1109"/>
        <end position="1118"/>
    </location>
</feature>
<dbReference type="EMBL" id="KZ613919">
    <property type="protein sequence ID" value="PMD49916.1"/>
    <property type="molecule type" value="Genomic_DNA"/>
</dbReference>
<feature type="compositionally biased region" description="Polar residues" evidence="1">
    <location>
        <begin position="508"/>
        <end position="518"/>
    </location>
</feature>
<accession>A0A2J6SGM0</accession>
<evidence type="ECO:0000313" key="3">
    <source>
        <dbReference type="Proteomes" id="UP000235371"/>
    </source>
</evidence>
<sequence length="1125" mass="125907">MSRQSPKNQCTPNVSTSWADPKSKGAFSLTSVFDLLRYSRFTSRSTHHLHLTKTLKPLSSNLGPLKVKVPPLRRKASSISYISSRISMTPNPPGRIRSGLYPPSSTSAVTVQYLNDRALTFASEWYFKPEGVKLVKERFEGELGKRRIDAVHGWNDEDQTFIIRCHPKDVNRVWPLFYMVVATIIKDETGEEEDDDNSQASWTAAYEEDPPLQSALIERLQDYRKRTGQDETLNENDTQPHPSEAETDPNGLSPEEIRYFQSKTIWPQNMDPDLTLTLNLEEVVSSNDIKEIETLTGCRLVKVLNERKIYIGGHSKKKCTLALGKLDILHKYQLMAPYKKHIFYSEGKEDFKLILRPIVDVQKFYFQTTLLELLQISPKCNYRNLPEVTTVRIAPYNHARCLYASSKTVKVTAAVKPESKDRGLVEWIDFKYSGKDAPPEYLRDLGSVIQTQAGLPVPMQSAPAVQRAPVQSIVIRDYKDAVIEQWTKDVSSSTIQPGIGRSGAFAANSGSRNNNETKPTWDIYKPFGDTPVLRSEAKVKQVGNGLAKGLANMRMAISARDSAALPSSTAQSLVPQQFVQSRRSTPPANSPPWTASQQTRQQTTITSTAQPVTNQSPTQSFVSPTRAVSPAESSNGLPASPNVQPAAARPVSRASVHNNADIDSFCYRQPEHSLLDDEISVTDFTDPIMQPLGWEGHTTESQHAPHSRVESLQLLSEVETRTFHNAMNQRAPKPKSNPYTGRLPGPDPVKAAPSTANGISVIDPLPAFVQELEESFQDMMKPTQGFRGKLQVQAEFGRILLNSIHKKHVTSKDSTDNLKGSESLQKLLDSADFTTFTNVLTTSPGEMPFILNLSDCNGKERWDKGSKDWAAEYEFCFIDNLAAAHQNPRFRVVIDAETFVTQIKRYRPLGSIYVHGVTRHWDFQLTATGVESGRGLREKYGELATAVESSLHIPGESTTPILFFKLDEPMSKRFELAAVRVYRIRRYKSNDSRSILKVAELHSLDVHMTFDPKKSSTFFKLSPSPSDRKPCEKPGLGHWYEVSISSAQLDSLLEQNENLEFGEEGRWTPEGLSRLGYAKSIYLPALDMLKKMDGIGQYNNNGVNVRSGTSTTASQATQKPKDEFW</sequence>
<feature type="compositionally biased region" description="Polar residues" evidence="1">
    <location>
        <begin position="568"/>
        <end position="593"/>
    </location>
</feature>
<dbReference type="Proteomes" id="UP000235371">
    <property type="component" value="Unassembled WGS sequence"/>
</dbReference>
<feature type="region of interest" description="Disordered" evidence="1">
    <location>
        <begin position="503"/>
        <end position="522"/>
    </location>
</feature>
<dbReference type="AlphaFoldDB" id="A0A2J6SGM0"/>
<keyword evidence="3" id="KW-1185">Reference proteome</keyword>
<feature type="compositionally biased region" description="Polar residues" evidence="1">
    <location>
        <begin position="631"/>
        <end position="643"/>
    </location>
</feature>
<organism evidence="2 3">
    <name type="scientific">Hyaloscypha bicolor E</name>
    <dbReference type="NCBI Taxonomy" id="1095630"/>
    <lineage>
        <taxon>Eukaryota</taxon>
        <taxon>Fungi</taxon>
        <taxon>Dikarya</taxon>
        <taxon>Ascomycota</taxon>
        <taxon>Pezizomycotina</taxon>
        <taxon>Leotiomycetes</taxon>
        <taxon>Helotiales</taxon>
        <taxon>Hyaloscyphaceae</taxon>
        <taxon>Hyaloscypha</taxon>
        <taxon>Hyaloscypha bicolor</taxon>
    </lineage>
</organism>
<reference evidence="2 3" key="1">
    <citation type="submission" date="2016-04" db="EMBL/GenBank/DDBJ databases">
        <title>A degradative enzymes factory behind the ericoid mycorrhizal symbiosis.</title>
        <authorList>
            <consortium name="DOE Joint Genome Institute"/>
            <person name="Martino E."/>
            <person name="Morin E."/>
            <person name="Grelet G."/>
            <person name="Kuo A."/>
            <person name="Kohler A."/>
            <person name="Daghino S."/>
            <person name="Barry K."/>
            <person name="Choi C."/>
            <person name="Cichocki N."/>
            <person name="Clum A."/>
            <person name="Copeland A."/>
            <person name="Hainaut M."/>
            <person name="Haridas S."/>
            <person name="Labutti K."/>
            <person name="Lindquist E."/>
            <person name="Lipzen A."/>
            <person name="Khouja H.-R."/>
            <person name="Murat C."/>
            <person name="Ohm R."/>
            <person name="Olson A."/>
            <person name="Spatafora J."/>
            <person name="Veneault-Fourrey C."/>
            <person name="Henrissat B."/>
            <person name="Grigoriev I."/>
            <person name="Martin F."/>
            <person name="Perotto S."/>
        </authorList>
    </citation>
    <scope>NUCLEOTIDE SEQUENCE [LARGE SCALE GENOMIC DNA]</scope>
    <source>
        <strain evidence="2 3">E</strain>
    </source>
</reference>
<dbReference type="STRING" id="1095630.A0A2J6SGM0"/>
<feature type="region of interest" description="Disordered" evidence="1">
    <location>
        <begin position="568"/>
        <end position="652"/>
    </location>
</feature>
<feature type="region of interest" description="Disordered" evidence="1">
    <location>
        <begin position="1102"/>
        <end position="1125"/>
    </location>
</feature>
<name>A0A2J6SGM0_9HELO</name>
<protein>
    <submittedName>
        <fullName evidence="2">Uncharacterized protein</fullName>
    </submittedName>
</protein>
<dbReference type="RefSeq" id="XP_024726820.1">
    <property type="nucleotide sequence ID" value="XM_024887658.1"/>
</dbReference>
<gene>
    <name evidence="2" type="ORF">K444DRAFT_670711</name>
</gene>
<feature type="compositionally biased region" description="Polar residues" evidence="1">
    <location>
        <begin position="611"/>
        <end position="623"/>
    </location>
</feature>
<dbReference type="InParanoid" id="A0A2J6SGM0"/>
<evidence type="ECO:0000313" key="2">
    <source>
        <dbReference type="EMBL" id="PMD49916.1"/>
    </source>
</evidence>
<proteinExistence type="predicted"/>
<dbReference type="GeneID" id="36595734"/>